<evidence type="ECO:0000313" key="2">
    <source>
        <dbReference type="EMBL" id="VDK17370.1"/>
    </source>
</evidence>
<keyword evidence="3" id="KW-1185">Reference proteome</keyword>
<protein>
    <submittedName>
        <fullName evidence="4">Myb domain-containing protein</fullName>
    </submittedName>
</protein>
<name>A0A0M3IY71_ANISI</name>
<evidence type="ECO:0000313" key="3">
    <source>
        <dbReference type="Proteomes" id="UP000267096"/>
    </source>
</evidence>
<dbReference type="EMBL" id="UYRR01000026">
    <property type="protein sequence ID" value="VDK17370.1"/>
    <property type="molecule type" value="Genomic_DNA"/>
</dbReference>
<feature type="compositionally biased region" description="Polar residues" evidence="1">
    <location>
        <begin position="51"/>
        <end position="66"/>
    </location>
</feature>
<dbReference type="Proteomes" id="UP000267096">
    <property type="component" value="Unassembled WGS sequence"/>
</dbReference>
<evidence type="ECO:0000313" key="4">
    <source>
        <dbReference type="WBParaSite" id="ASIM_0000018701-mRNA-1"/>
    </source>
</evidence>
<sequence>MRSRRGMRGRACVRPSPKFYLVETLRKRGHFDENEDCSTGEHGITMTTHHSIDNVKNNPSFGNNDNPFKETSLIDMSESHQQQQQLLPDDHRKVANIIVPSAPLIYDDSTLYSNTNDNNNNNSENSIAGGREVS</sequence>
<evidence type="ECO:0000256" key="1">
    <source>
        <dbReference type="SAM" id="MobiDB-lite"/>
    </source>
</evidence>
<proteinExistence type="predicted"/>
<dbReference type="AlphaFoldDB" id="A0A0M3IY71"/>
<reference evidence="4" key="1">
    <citation type="submission" date="2017-02" db="UniProtKB">
        <authorList>
            <consortium name="WormBaseParasite"/>
        </authorList>
    </citation>
    <scope>IDENTIFICATION</scope>
</reference>
<feature type="compositionally biased region" description="Low complexity" evidence="1">
    <location>
        <begin position="113"/>
        <end position="126"/>
    </location>
</feature>
<reference evidence="2 3" key="2">
    <citation type="submission" date="2018-11" db="EMBL/GenBank/DDBJ databases">
        <authorList>
            <consortium name="Pathogen Informatics"/>
        </authorList>
    </citation>
    <scope>NUCLEOTIDE SEQUENCE [LARGE SCALE GENOMIC DNA]</scope>
</reference>
<feature type="region of interest" description="Disordered" evidence="1">
    <location>
        <begin position="108"/>
        <end position="134"/>
    </location>
</feature>
<organism evidence="4">
    <name type="scientific">Anisakis simplex</name>
    <name type="common">Herring worm</name>
    <dbReference type="NCBI Taxonomy" id="6269"/>
    <lineage>
        <taxon>Eukaryota</taxon>
        <taxon>Metazoa</taxon>
        <taxon>Ecdysozoa</taxon>
        <taxon>Nematoda</taxon>
        <taxon>Chromadorea</taxon>
        <taxon>Rhabditida</taxon>
        <taxon>Spirurina</taxon>
        <taxon>Ascaridomorpha</taxon>
        <taxon>Ascaridoidea</taxon>
        <taxon>Anisakidae</taxon>
        <taxon>Anisakis</taxon>
        <taxon>Anisakis simplex complex</taxon>
    </lineage>
</organism>
<gene>
    <name evidence="2" type="ORF">ASIM_LOCUS102</name>
</gene>
<accession>A0A0M3IY71</accession>
<feature type="region of interest" description="Disordered" evidence="1">
    <location>
        <begin position="51"/>
        <end position="70"/>
    </location>
</feature>
<dbReference type="WBParaSite" id="ASIM_0000018701-mRNA-1">
    <property type="protein sequence ID" value="ASIM_0000018701-mRNA-1"/>
    <property type="gene ID" value="ASIM_0000018701"/>
</dbReference>